<organism evidence="3">
    <name type="scientific">uncultured Sulfurovum sp</name>
    <dbReference type="NCBI Taxonomy" id="269237"/>
    <lineage>
        <taxon>Bacteria</taxon>
        <taxon>Pseudomonadati</taxon>
        <taxon>Campylobacterota</taxon>
        <taxon>Epsilonproteobacteria</taxon>
        <taxon>Campylobacterales</taxon>
        <taxon>Sulfurovaceae</taxon>
        <taxon>Sulfurovum</taxon>
        <taxon>environmental samples</taxon>
    </lineage>
</organism>
<dbReference type="InterPro" id="IPR014555">
    <property type="entry name" value="RecF-like"/>
</dbReference>
<dbReference type="PANTHER" id="PTHR43581">
    <property type="entry name" value="ATP/GTP PHOSPHATASE"/>
    <property type="match status" value="1"/>
</dbReference>
<sequence length="403" mass="46505">MRLTKLYIHNYKSFYDTTIELDKMNIVVGENNSGKSNLIDVLEFISSITKDSIDKIILDRGGLEKILNYNYSEKRIYIELEMECKSFKTKKRFTLSQNRETIVISQITYRKKDNKLLPMSIMGTRGNFKLKKTINKQKVCQANLLKFHLDGNIIDDKEMLSLHIDDFFSLQTYAFNTETIRNDSHKESVTELLKNGANLGKNLYEIKNNYPQTFELISNSMIGIVNEIDGIDVQETFGNYLIGFHEENKQIGIDMVSDGTINLLATITALNQEEDESLLLAFDEPERYLHLKAINYLLENFRSSEKQILITTHSTEILKYANLDEIVFIYRDSDGDTQSMRARDIPDLEGKMERLGYERPLTLDELIASNIVGNFEGKMERLGYERPLTLDELIASNIVGNFE</sequence>
<dbReference type="PANTHER" id="PTHR43581:SF4">
    <property type="entry name" value="ATP_GTP PHOSPHATASE"/>
    <property type="match status" value="1"/>
</dbReference>
<dbReference type="InterPro" id="IPR041685">
    <property type="entry name" value="AAA_GajA/Old/RecF-like"/>
</dbReference>
<dbReference type="InterPro" id="IPR003959">
    <property type="entry name" value="ATPase_AAA_core"/>
</dbReference>
<dbReference type="Pfam" id="PF13304">
    <property type="entry name" value="AAA_21"/>
    <property type="match status" value="1"/>
</dbReference>
<dbReference type="InterPro" id="IPR051396">
    <property type="entry name" value="Bact_Antivir_Def_Nuclease"/>
</dbReference>
<dbReference type="AlphaFoldDB" id="A0A6S6T0Y0"/>
<dbReference type="InterPro" id="IPR027417">
    <property type="entry name" value="P-loop_NTPase"/>
</dbReference>
<dbReference type="PIRSF" id="PIRSF029347">
    <property type="entry name" value="RecF"/>
    <property type="match status" value="1"/>
</dbReference>
<protein>
    <submittedName>
        <fullName evidence="3">Uncharacterized protein</fullName>
    </submittedName>
</protein>
<dbReference type="EMBL" id="CACVAX010000038">
    <property type="protein sequence ID" value="CAA6812252.1"/>
    <property type="molecule type" value="Genomic_DNA"/>
</dbReference>
<dbReference type="Pfam" id="PF13175">
    <property type="entry name" value="AAA_15"/>
    <property type="match status" value="1"/>
</dbReference>
<dbReference type="SUPFAM" id="SSF52540">
    <property type="entry name" value="P-loop containing nucleoside triphosphate hydrolases"/>
    <property type="match status" value="1"/>
</dbReference>
<evidence type="ECO:0000259" key="2">
    <source>
        <dbReference type="Pfam" id="PF13304"/>
    </source>
</evidence>
<evidence type="ECO:0000259" key="1">
    <source>
        <dbReference type="Pfam" id="PF13175"/>
    </source>
</evidence>
<dbReference type="Gene3D" id="3.40.50.300">
    <property type="entry name" value="P-loop containing nucleotide triphosphate hydrolases"/>
    <property type="match status" value="1"/>
</dbReference>
<evidence type="ECO:0000313" key="3">
    <source>
        <dbReference type="EMBL" id="CAA6812252.1"/>
    </source>
</evidence>
<accession>A0A6S6T0Y0</accession>
<reference evidence="3" key="1">
    <citation type="submission" date="2020-01" db="EMBL/GenBank/DDBJ databases">
        <authorList>
            <person name="Meier V. D."/>
            <person name="Meier V D."/>
        </authorList>
    </citation>
    <scope>NUCLEOTIDE SEQUENCE</scope>
    <source>
        <strain evidence="3">HLG_WM_MAG_04</strain>
    </source>
</reference>
<feature type="domain" description="ATPase AAA-type core" evidence="2">
    <location>
        <begin position="255"/>
        <end position="318"/>
    </location>
</feature>
<proteinExistence type="predicted"/>
<gene>
    <name evidence="3" type="ORF">HELGO_WM5830</name>
</gene>
<feature type="domain" description="Endonuclease GajA/Old nuclease/RecF-like AAA" evidence="1">
    <location>
        <begin position="1"/>
        <end position="92"/>
    </location>
</feature>
<name>A0A6S6T0Y0_9BACT</name>